<dbReference type="GO" id="GO:0008483">
    <property type="term" value="F:transaminase activity"/>
    <property type="evidence" value="ECO:0007669"/>
    <property type="project" value="UniProtKB-KW"/>
</dbReference>
<organism evidence="7 8">
    <name type="scientific">Phenylobacterium deserti</name>
    <dbReference type="NCBI Taxonomy" id="1914756"/>
    <lineage>
        <taxon>Bacteria</taxon>
        <taxon>Pseudomonadati</taxon>
        <taxon>Pseudomonadota</taxon>
        <taxon>Alphaproteobacteria</taxon>
        <taxon>Caulobacterales</taxon>
        <taxon>Caulobacteraceae</taxon>
        <taxon>Phenylobacterium</taxon>
    </lineage>
</organism>
<evidence type="ECO:0000256" key="1">
    <source>
        <dbReference type="ARBA" id="ARBA00005384"/>
    </source>
</evidence>
<feature type="domain" description="HTH gntR-type" evidence="6">
    <location>
        <begin position="20"/>
        <end position="88"/>
    </location>
</feature>
<keyword evidence="4" id="KW-0238">DNA-binding</keyword>
<dbReference type="InterPro" id="IPR036390">
    <property type="entry name" value="WH_DNA-bd_sf"/>
</dbReference>
<dbReference type="GO" id="GO:0030170">
    <property type="term" value="F:pyridoxal phosphate binding"/>
    <property type="evidence" value="ECO:0007669"/>
    <property type="project" value="InterPro"/>
</dbReference>
<reference evidence="8" key="1">
    <citation type="submission" date="2018-05" db="EMBL/GenBank/DDBJ databases">
        <authorList>
            <person name="Li X."/>
        </authorList>
    </citation>
    <scope>NUCLEOTIDE SEQUENCE [LARGE SCALE GENOMIC DNA]</scope>
    <source>
        <strain evidence="8">YIM 73061</strain>
    </source>
</reference>
<dbReference type="CDD" id="cd00609">
    <property type="entry name" value="AAT_like"/>
    <property type="match status" value="1"/>
</dbReference>
<dbReference type="Gene3D" id="3.40.640.10">
    <property type="entry name" value="Type I PLP-dependent aspartate aminotransferase-like (Major domain)"/>
    <property type="match status" value="1"/>
</dbReference>
<dbReference type="InterPro" id="IPR036388">
    <property type="entry name" value="WH-like_DNA-bd_sf"/>
</dbReference>
<dbReference type="Proteomes" id="UP000249725">
    <property type="component" value="Unassembled WGS sequence"/>
</dbReference>
<dbReference type="SUPFAM" id="SSF53383">
    <property type="entry name" value="PLP-dependent transferases"/>
    <property type="match status" value="1"/>
</dbReference>
<dbReference type="PANTHER" id="PTHR46577">
    <property type="entry name" value="HTH-TYPE TRANSCRIPTIONAL REGULATORY PROTEIN GABR"/>
    <property type="match status" value="1"/>
</dbReference>
<dbReference type="PANTHER" id="PTHR46577:SF1">
    <property type="entry name" value="HTH-TYPE TRANSCRIPTIONAL REGULATORY PROTEIN GABR"/>
    <property type="match status" value="1"/>
</dbReference>
<name>A0A328ARJ3_9CAUL</name>
<comment type="similarity">
    <text evidence="1">In the C-terminal section; belongs to the class-I pyridoxal-phosphate-dependent aminotransferase family.</text>
</comment>
<evidence type="ECO:0000256" key="3">
    <source>
        <dbReference type="ARBA" id="ARBA00023015"/>
    </source>
</evidence>
<dbReference type="Pfam" id="PF00392">
    <property type="entry name" value="GntR"/>
    <property type="match status" value="1"/>
</dbReference>
<dbReference type="InterPro" id="IPR000524">
    <property type="entry name" value="Tscrpt_reg_HTH_GntR"/>
</dbReference>
<keyword evidence="7" id="KW-0808">Transferase</keyword>
<dbReference type="GO" id="GO:0003700">
    <property type="term" value="F:DNA-binding transcription factor activity"/>
    <property type="evidence" value="ECO:0007669"/>
    <property type="project" value="InterPro"/>
</dbReference>
<dbReference type="Gene3D" id="1.10.10.10">
    <property type="entry name" value="Winged helix-like DNA-binding domain superfamily/Winged helix DNA-binding domain"/>
    <property type="match status" value="1"/>
</dbReference>
<dbReference type="GO" id="GO:0003677">
    <property type="term" value="F:DNA binding"/>
    <property type="evidence" value="ECO:0007669"/>
    <property type="project" value="UniProtKB-KW"/>
</dbReference>
<keyword evidence="5" id="KW-0804">Transcription</keyword>
<protein>
    <submittedName>
        <fullName evidence="7">PLP-dependent aminotransferase family protein</fullName>
    </submittedName>
</protein>
<sequence>MTPDHPSARWLRRVDRSSGRAIYLSVLDALQAAIREGELQPGDQLPPQRAVAGLLGVDLTTVTRAYNAARERGLLDGAVGRGTFVRARPEEDEGGRVDLSMNLPPPPDGVSLANLLKDACREILERTDAATLMAYHPGAGTLGQKAAGAAWLRPALGDLAAERVLVCAGAQVALAAILSAFTHPGDQVVVEPLTYPGFKLAAQSHGLNLTACPVDGDGLVPEALEEICARRRPAAIYTIPTAQNPTAVTLQLTRRAQIAQIAQRHGIWIIEDDPYSRLFDRPVQAIAALAPDRCFHLATLAKCLTPGLRTAFIVPPPEAAEPLARSLRALSLMPAPLMTAVAASWIREGQAERLLAGVRAEARARRALAADLLPQAMGEAESIHIWLDLPSHIHPDRLQATAQASGVSLVTAEAFAVETQERNGLRISLGGPARRAVLTTALEKVARLLDGAQPS</sequence>
<dbReference type="AlphaFoldDB" id="A0A328ARJ3"/>
<proteinExistence type="inferred from homology"/>
<evidence type="ECO:0000256" key="2">
    <source>
        <dbReference type="ARBA" id="ARBA00022898"/>
    </source>
</evidence>
<dbReference type="EMBL" id="QFYR01000001">
    <property type="protein sequence ID" value="RAK57662.1"/>
    <property type="molecule type" value="Genomic_DNA"/>
</dbReference>
<evidence type="ECO:0000313" key="7">
    <source>
        <dbReference type="EMBL" id="RAK57662.1"/>
    </source>
</evidence>
<dbReference type="CDD" id="cd07377">
    <property type="entry name" value="WHTH_GntR"/>
    <property type="match status" value="1"/>
</dbReference>
<evidence type="ECO:0000259" key="6">
    <source>
        <dbReference type="PROSITE" id="PS50949"/>
    </source>
</evidence>
<dbReference type="InterPro" id="IPR004839">
    <property type="entry name" value="Aminotransferase_I/II_large"/>
</dbReference>
<dbReference type="Pfam" id="PF00155">
    <property type="entry name" value="Aminotran_1_2"/>
    <property type="match status" value="1"/>
</dbReference>
<evidence type="ECO:0000256" key="4">
    <source>
        <dbReference type="ARBA" id="ARBA00023125"/>
    </source>
</evidence>
<dbReference type="InterPro" id="IPR015424">
    <property type="entry name" value="PyrdxlP-dep_Trfase"/>
</dbReference>
<dbReference type="SMART" id="SM00345">
    <property type="entry name" value="HTH_GNTR"/>
    <property type="match status" value="1"/>
</dbReference>
<dbReference type="InterPro" id="IPR015421">
    <property type="entry name" value="PyrdxlP-dep_Trfase_major"/>
</dbReference>
<evidence type="ECO:0000313" key="8">
    <source>
        <dbReference type="Proteomes" id="UP000249725"/>
    </source>
</evidence>
<accession>A0A328ARJ3</accession>
<evidence type="ECO:0000256" key="5">
    <source>
        <dbReference type="ARBA" id="ARBA00023163"/>
    </source>
</evidence>
<keyword evidence="7" id="KW-0032">Aminotransferase</keyword>
<keyword evidence="3" id="KW-0805">Transcription regulation</keyword>
<keyword evidence="8" id="KW-1185">Reference proteome</keyword>
<gene>
    <name evidence="7" type="ORF">DJ018_06970</name>
</gene>
<dbReference type="RefSeq" id="WP_111514113.1">
    <property type="nucleotide sequence ID" value="NZ_QFYR01000001.1"/>
</dbReference>
<dbReference type="SUPFAM" id="SSF46785">
    <property type="entry name" value="Winged helix' DNA-binding domain"/>
    <property type="match status" value="1"/>
</dbReference>
<comment type="caution">
    <text evidence="7">The sequence shown here is derived from an EMBL/GenBank/DDBJ whole genome shotgun (WGS) entry which is preliminary data.</text>
</comment>
<dbReference type="PROSITE" id="PS50949">
    <property type="entry name" value="HTH_GNTR"/>
    <property type="match status" value="1"/>
</dbReference>
<dbReference type="OrthoDB" id="9804020at2"/>
<dbReference type="InterPro" id="IPR051446">
    <property type="entry name" value="HTH_trans_reg/aminotransferase"/>
</dbReference>
<keyword evidence="2" id="KW-0663">Pyridoxal phosphate</keyword>